<evidence type="ECO:0000256" key="2">
    <source>
        <dbReference type="SAM" id="MobiDB-lite"/>
    </source>
</evidence>
<feature type="coiled-coil region" evidence="1">
    <location>
        <begin position="186"/>
        <end position="213"/>
    </location>
</feature>
<evidence type="ECO:0008006" key="5">
    <source>
        <dbReference type="Google" id="ProtNLM"/>
    </source>
</evidence>
<dbReference type="InterPro" id="IPR016095">
    <property type="entry name" value="Ribosomal_uL1_3-a/b-sand"/>
</dbReference>
<dbReference type="Pfam" id="PF00687">
    <property type="entry name" value="Ribosomal_L1"/>
    <property type="match status" value="1"/>
</dbReference>
<feature type="compositionally biased region" description="Basic and acidic residues" evidence="2">
    <location>
        <begin position="375"/>
        <end position="387"/>
    </location>
</feature>
<evidence type="ECO:0000256" key="1">
    <source>
        <dbReference type="SAM" id="Coils"/>
    </source>
</evidence>
<protein>
    <recommendedName>
        <fullName evidence="5">Ribosomal protein L1</fullName>
    </recommendedName>
</protein>
<keyword evidence="1" id="KW-0175">Coiled coil</keyword>
<reference evidence="3 4" key="1">
    <citation type="submission" date="2019-10" db="EMBL/GenBank/DDBJ databases">
        <authorList>
            <person name="Palmer J.M."/>
        </authorList>
    </citation>
    <scope>NUCLEOTIDE SEQUENCE [LARGE SCALE GENOMIC DNA]</scope>
    <source>
        <strain evidence="3 4">TWF696</strain>
    </source>
</reference>
<organism evidence="3 4">
    <name type="scientific">Orbilia brochopaga</name>
    <dbReference type="NCBI Taxonomy" id="3140254"/>
    <lineage>
        <taxon>Eukaryota</taxon>
        <taxon>Fungi</taxon>
        <taxon>Dikarya</taxon>
        <taxon>Ascomycota</taxon>
        <taxon>Pezizomycotina</taxon>
        <taxon>Orbiliomycetes</taxon>
        <taxon>Orbiliales</taxon>
        <taxon>Orbiliaceae</taxon>
        <taxon>Orbilia</taxon>
    </lineage>
</organism>
<dbReference type="Gene3D" id="3.40.50.790">
    <property type="match status" value="1"/>
</dbReference>
<comment type="caution">
    <text evidence="3">The sequence shown here is derived from an EMBL/GenBank/DDBJ whole genome shotgun (WGS) entry which is preliminary data.</text>
</comment>
<gene>
    <name evidence="3" type="ORF">TWF696_006843</name>
</gene>
<dbReference type="InterPro" id="IPR023674">
    <property type="entry name" value="Ribosomal_uL1-like"/>
</dbReference>
<dbReference type="EMBL" id="JAVHNQ010000005">
    <property type="protein sequence ID" value="KAK6346731.1"/>
    <property type="molecule type" value="Genomic_DNA"/>
</dbReference>
<evidence type="ECO:0000313" key="4">
    <source>
        <dbReference type="Proteomes" id="UP001375240"/>
    </source>
</evidence>
<dbReference type="SUPFAM" id="SSF56808">
    <property type="entry name" value="Ribosomal protein L1"/>
    <property type="match status" value="1"/>
</dbReference>
<feature type="compositionally biased region" description="Basic and acidic residues" evidence="2">
    <location>
        <begin position="306"/>
        <end position="337"/>
    </location>
</feature>
<evidence type="ECO:0000313" key="3">
    <source>
        <dbReference type="EMBL" id="KAK6346731.1"/>
    </source>
</evidence>
<keyword evidence="4" id="KW-1185">Reference proteome</keyword>
<dbReference type="AlphaFoldDB" id="A0AAV9UWA4"/>
<name>A0AAV9UWA4_9PEZI</name>
<dbReference type="Proteomes" id="UP001375240">
    <property type="component" value="Unassembled WGS sequence"/>
</dbReference>
<accession>A0AAV9UWA4</accession>
<feature type="region of interest" description="Disordered" evidence="2">
    <location>
        <begin position="306"/>
        <end position="466"/>
    </location>
</feature>
<sequence length="466" mass="52021">MTTTPASNPYSEAQAAKAVAALKAHLATQKATSKPSLFDDADESDLEDGTVGVADPDLALWLIITGKKFFSKDNKKTKQQRIVLPKPYLTTPSPTFTVCVITKDPSTYYRSLLPHLPYHPTSLTIISPSKLRTHYKSFESRRQLERSHDLFLADDRVIPTLPALLGKSIYRRSSKVPIPIKLSKIEPAENAAKAKLQEDAEKLQKEIERAIRATYFLLAASATLTIKVGIRAQSPEDVAKNVTAVLEHLTSNDVVKGGWNGMRAVHIKAAETVSLPIWLTERIYDDEDVLKDEEVKRIEYLKTKEGREEHKKEIKEARKERKTQREERRKNRRHWDSDAESGEDQEFVSKPKKATAGVKRKADGAIEEPGSAKKARVEEKKVEKATGGDEDDEEEGGVKLPEPVDLSEQAKRLKIGDKRIAPPAPALETKKGKKHGNSKTAKDKLKRKASKTDLPATKGKKSKAYQ</sequence>
<dbReference type="CDD" id="cd00403">
    <property type="entry name" value="Ribosomal_L1"/>
    <property type="match status" value="1"/>
</dbReference>
<dbReference type="InterPro" id="IPR028364">
    <property type="entry name" value="Ribosomal_uL1/biogenesis"/>
</dbReference>
<feature type="compositionally biased region" description="Basic and acidic residues" evidence="2">
    <location>
        <begin position="408"/>
        <end position="420"/>
    </location>
</feature>
<proteinExistence type="predicted"/>